<protein>
    <recommendedName>
        <fullName evidence="9 10">Triosephosphate isomerase</fullName>
        <shortName evidence="9">TIM</shortName>
        <shortName evidence="9">TPI</shortName>
        <ecNumber evidence="9 10">5.3.1.1</ecNumber>
    </recommendedName>
    <alternativeName>
        <fullName evidence="9">Triose-phosphate isomerase</fullName>
    </alternativeName>
</protein>
<feature type="binding site" evidence="9">
    <location>
        <begin position="11"/>
        <end position="13"/>
    </location>
    <ligand>
        <name>substrate</name>
    </ligand>
</feature>
<gene>
    <name evidence="9" type="primary">tpiA</name>
    <name evidence="11" type="ORF">SAMN04244559_01994</name>
</gene>
<dbReference type="UniPathway" id="UPA00109">
    <property type="reaction ID" value="UER00189"/>
</dbReference>
<evidence type="ECO:0000313" key="12">
    <source>
        <dbReference type="Proteomes" id="UP000182983"/>
    </source>
</evidence>
<feature type="binding site" evidence="9">
    <location>
        <begin position="236"/>
        <end position="237"/>
    </location>
    <ligand>
        <name>substrate</name>
    </ligand>
</feature>
<feature type="active site" description="Proton acceptor" evidence="9">
    <location>
        <position position="169"/>
    </location>
</feature>
<evidence type="ECO:0000256" key="3">
    <source>
        <dbReference type="ARBA" id="ARBA00004939"/>
    </source>
</evidence>
<comment type="pathway">
    <text evidence="2 9 10">Carbohydrate degradation; glycolysis; D-glyceraldehyde 3-phosphate from glycerone phosphate: step 1/1.</text>
</comment>
<dbReference type="EMBL" id="FNWO01000007">
    <property type="protein sequence ID" value="SEH37657.1"/>
    <property type="molecule type" value="Genomic_DNA"/>
</dbReference>
<keyword evidence="7 9" id="KW-0324">Glycolysis</keyword>
<dbReference type="Proteomes" id="UP000182983">
    <property type="component" value="Unassembled WGS sequence"/>
</dbReference>
<dbReference type="UniPathway" id="UPA01066"/>
<evidence type="ECO:0000256" key="9">
    <source>
        <dbReference type="HAMAP-Rule" id="MF_00147"/>
    </source>
</evidence>
<feature type="binding site" evidence="9">
    <location>
        <position position="215"/>
    </location>
    <ligand>
        <name>substrate</name>
    </ligand>
</feature>
<evidence type="ECO:0000256" key="4">
    <source>
        <dbReference type="ARBA" id="ARBA00007422"/>
    </source>
</evidence>
<keyword evidence="8 9" id="KW-0413">Isomerase</keyword>
<comment type="catalytic activity">
    <reaction evidence="9 10">
        <text>D-glyceraldehyde 3-phosphate = dihydroxyacetone phosphate</text>
        <dbReference type="Rhea" id="RHEA:18585"/>
        <dbReference type="ChEBI" id="CHEBI:57642"/>
        <dbReference type="ChEBI" id="CHEBI:59776"/>
        <dbReference type="EC" id="5.3.1.1"/>
    </reaction>
</comment>
<dbReference type="GO" id="GO:0006096">
    <property type="term" value="P:glycolytic process"/>
    <property type="evidence" value="ECO:0007669"/>
    <property type="project" value="UniProtKB-UniRule"/>
</dbReference>
<comment type="subcellular location">
    <subcellularLocation>
        <location evidence="9 10">Cytoplasm</location>
    </subcellularLocation>
</comment>
<comment type="similarity">
    <text evidence="4 9 10">Belongs to the triosephosphate isomerase family.</text>
</comment>
<dbReference type="InterPro" id="IPR022896">
    <property type="entry name" value="TrioseP_Isoase_bac/euk"/>
</dbReference>
<evidence type="ECO:0000256" key="5">
    <source>
        <dbReference type="ARBA" id="ARBA00022432"/>
    </source>
</evidence>
<name>A0A1H6HP83_MAGFU</name>
<dbReference type="InterPro" id="IPR013785">
    <property type="entry name" value="Aldolase_TIM"/>
</dbReference>
<organism evidence="11 12">
    <name type="scientific">Magnetospirillum fulvum</name>
    <name type="common">Rhodospirillum fulvum</name>
    <dbReference type="NCBI Taxonomy" id="1082"/>
    <lineage>
        <taxon>Bacteria</taxon>
        <taxon>Pseudomonadati</taxon>
        <taxon>Pseudomonadota</taxon>
        <taxon>Alphaproteobacteria</taxon>
        <taxon>Rhodospirillales</taxon>
        <taxon>Rhodospirillaceae</taxon>
        <taxon>Magnetospirillum</taxon>
    </lineage>
</organism>
<keyword evidence="6 9" id="KW-0963">Cytoplasm</keyword>
<evidence type="ECO:0000313" key="11">
    <source>
        <dbReference type="EMBL" id="SEH37657.1"/>
    </source>
</evidence>
<dbReference type="GO" id="GO:0005829">
    <property type="term" value="C:cytosol"/>
    <property type="evidence" value="ECO:0007669"/>
    <property type="project" value="TreeGrafter"/>
</dbReference>
<dbReference type="PANTHER" id="PTHR21139:SF42">
    <property type="entry name" value="TRIOSEPHOSPHATE ISOMERASE"/>
    <property type="match status" value="1"/>
</dbReference>
<comment type="pathway">
    <text evidence="9 10">Carbohydrate biosynthesis; gluconeogenesis.</text>
</comment>
<feature type="active site" description="Electrophile" evidence="9">
    <location>
        <position position="99"/>
    </location>
</feature>
<dbReference type="Gene3D" id="3.20.20.70">
    <property type="entry name" value="Aldolase class I"/>
    <property type="match status" value="1"/>
</dbReference>
<dbReference type="InterPro" id="IPR000652">
    <property type="entry name" value="Triosephosphate_isomerase"/>
</dbReference>
<evidence type="ECO:0000256" key="1">
    <source>
        <dbReference type="ARBA" id="ARBA00000148"/>
    </source>
</evidence>
<dbReference type="OrthoDB" id="9809429at2"/>
<dbReference type="InterPro" id="IPR020861">
    <property type="entry name" value="Triosephosphate_isomerase_AS"/>
</dbReference>
<evidence type="ECO:0000256" key="7">
    <source>
        <dbReference type="ARBA" id="ARBA00023152"/>
    </source>
</evidence>
<dbReference type="CDD" id="cd00311">
    <property type="entry name" value="TIM"/>
    <property type="match status" value="1"/>
</dbReference>
<dbReference type="FunFam" id="3.20.20.70:FF:000016">
    <property type="entry name" value="Triosephosphate isomerase"/>
    <property type="match status" value="1"/>
</dbReference>
<sequence length="252" mass="25462">MSIRRKLIAGNWKMNGLKADSAELASALAARWNAGPRPDCDLLVCPPFPLIVPVAAALAGTAIAVGAQDCHAKTAGAHTGDVAAPLLADLGCTAVIVGHSERRADHGESDSAVKAKAEAALAAGLIAIVCVGETLEQREAGRTLEVNTSQLRGSLPAGATAANLVIAYEPVWAIGTGRVATPAQAQEVHAVLRAELIALLGAETAAATRILYGGSMKPDNATELLSLPDVDGGLIGGASLKAADFWAIATAG</sequence>
<dbReference type="GO" id="GO:0006094">
    <property type="term" value="P:gluconeogenesis"/>
    <property type="evidence" value="ECO:0007669"/>
    <property type="project" value="UniProtKB-UniRule"/>
</dbReference>
<dbReference type="NCBIfam" id="TIGR00419">
    <property type="entry name" value="tim"/>
    <property type="match status" value="1"/>
</dbReference>
<dbReference type="GO" id="GO:0046166">
    <property type="term" value="P:glyceraldehyde-3-phosphate biosynthetic process"/>
    <property type="evidence" value="ECO:0007669"/>
    <property type="project" value="TreeGrafter"/>
</dbReference>
<dbReference type="PROSITE" id="PS51440">
    <property type="entry name" value="TIM_2"/>
    <property type="match status" value="1"/>
</dbReference>
<evidence type="ECO:0000256" key="6">
    <source>
        <dbReference type="ARBA" id="ARBA00022490"/>
    </source>
</evidence>
<dbReference type="PROSITE" id="PS00171">
    <property type="entry name" value="TIM_1"/>
    <property type="match status" value="1"/>
</dbReference>
<dbReference type="SUPFAM" id="SSF51351">
    <property type="entry name" value="Triosephosphate isomerase (TIM)"/>
    <property type="match status" value="1"/>
</dbReference>
<evidence type="ECO:0000256" key="2">
    <source>
        <dbReference type="ARBA" id="ARBA00004680"/>
    </source>
</evidence>
<accession>A0A1H6HP83</accession>
<keyword evidence="5 9" id="KW-0312">Gluconeogenesis</keyword>
<comment type="subunit">
    <text evidence="9 10">Homodimer.</text>
</comment>
<feature type="binding site" evidence="9">
    <location>
        <position position="175"/>
    </location>
    <ligand>
        <name>substrate</name>
    </ligand>
</feature>
<dbReference type="HAMAP" id="MF_00147_B">
    <property type="entry name" value="TIM_B"/>
    <property type="match status" value="1"/>
</dbReference>
<reference evidence="12" key="1">
    <citation type="submission" date="2016-10" db="EMBL/GenBank/DDBJ databases">
        <authorList>
            <person name="Varghese N."/>
            <person name="Submissions S."/>
        </authorList>
    </citation>
    <scope>NUCLEOTIDE SEQUENCE [LARGE SCALE GENOMIC DNA]</scope>
    <source>
        <strain evidence="12">DSM 13234</strain>
    </source>
</reference>
<dbReference type="UniPathway" id="UPA00138"/>
<dbReference type="GO" id="GO:0004807">
    <property type="term" value="F:triose-phosphate isomerase activity"/>
    <property type="evidence" value="ECO:0007669"/>
    <property type="project" value="UniProtKB-UniRule"/>
</dbReference>
<keyword evidence="12" id="KW-1185">Reference proteome</keyword>
<dbReference type="EC" id="5.3.1.1" evidence="9 10"/>
<dbReference type="GO" id="GO:0019563">
    <property type="term" value="P:glycerol catabolic process"/>
    <property type="evidence" value="ECO:0007669"/>
    <property type="project" value="TreeGrafter"/>
</dbReference>
<dbReference type="Pfam" id="PF00121">
    <property type="entry name" value="TIM"/>
    <property type="match status" value="1"/>
</dbReference>
<dbReference type="RefSeq" id="WP_074768101.1">
    <property type="nucleotide sequence ID" value="NZ_FNWO01000007.1"/>
</dbReference>
<proteinExistence type="inferred from homology"/>
<evidence type="ECO:0000256" key="10">
    <source>
        <dbReference type="RuleBase" id="RU363013"/>
    </source>
</evidence>
<evidence type="ECO:0000256" key="8">
    <source>
        <dbReference type="ARBA" id="ARBA00023235"/>
    </source>
</evidence>
<dbReference type="PANTHER" id="PTHR21139">
    <property type="entry name" value="TRIOSEPHOSPHATE ISOMERASE"/>
    <property type="match status" value="1"/>
</dbReference>
<comment type="function">
    <text evidence="9">Involved in the gluconeogenesis. Catalyzes stereospecifically the conversion of dihydroxyacetone phosphate (DHAP) to D-glyceraldehyde-3-phosphate (G3P).</text>
</comment>
<comment type="pathway">
    <text evidence="3">Carbohydrate metabolism; erythritol degradation.</text>
</comment>
<comment type="catalytic activity">
    <reaction evidence="1">
        <text>L-erythrulose 1-phosphate = D-erythrulose 4-phosphate</text>
        <dbReference type="Rhea" id="RHEA:49588"/>
        <dbReference type="ChEBI" id="CHEBI:58002"/>
        <dbReference type="ChEBI" id="CHEBI:90796"/>
        <dbReference type="EC" id="5.3.1.33"/>
    </reaction>
</comment>
<dbReference type="InterPro" id="IPR035990">
    <property type="entry name" value="TIM_sf"/>
</dbReference>
<dbReference type="AlphaFoldDB" id="A0A1H6HP83"/>